<proteinExistence type="predicted"/>
<dbReference type="EMBL" id="CAJVQC010024198">
    <property type="protein sequence ID" value="CAG8725588.1"/>
    <property type="molecule type" value="Genomic_DNA"/>
</dbReference>
<name>A0ACA9PUJ3_9GLOM</name>
<comment type="caution">
    <text evidence="1">The sequence shown here is derived from an EMBL/GenBank/DDBJ whole genome shotgun (WGS) entry which is preliminary data.</text>
</comment>
<feature type="non-terminal residue" evidence="1">
    <location>
        <position position="43"/>
    </location>
</feature>
<accession>A0ACA9PUJ3</accession>
<sequence length="43" mass="4987">KGHTKRDCKELKASIETRRLLKETKEQQEKAKTKSSGLPEIDF</sequence>
<protein>
    <submittedName>
        <fullName evidence="1">6285_t:CDS:1</fullName>
    </submittedName>
</protein>
<organism evidence="1 2">
    <name type="scientific">Racocetra persica</name>
    <dbReference type="NCBI Taxonomy" id="160502"/>
    <lineage>
        <taxon>Eukaryota</taxon>
        <taxon>Fungi</taxon>
        <taxon>Fungi incertae sedis</taxon>
        <taxon>Mucoromycota</taxon>
        <taxon>Glomeromycotina</taxon>
        <taxon>Glomeromycetes</taxon>
        <taxon>Diversisporales</taxon>
        <taxon>Gigasporaceae</taxon>
        <taxon>Racocetra</taxon>
    </lineage>
</organism>
<keyword evidence="2" id="KW-1185">Reference proteome</keyword>
<feature type="non-terminal residue" evidence="1">
    <location>
        <position position="1"/>
    </location>
</feature>
<reference evidence="1" key="1">
    <citation type="submission" date="2021-06" db="EMBL/GenBank/DDBJ databases">
        <authorList>
            <person name="Kallberg Y."/>
            <person name="Tangrot J."/>
            <person name="Rosling A."/>
        </authorList>
    </citation>
    <scope>NUCLEOTIDE SEQUENCE</scope>
    <source>
        <strain evidence="1">MA461A</strain>
    </source>
</reference>
<evidence type="ECO:0000313" key="2">
    <source>
        <dbReference type="Proteomes" id="UP000789920"/>
    </source>
</evidence>
<dbReference type="Proteomes" id="UP000789920">
    <property type="component" value="Unassembled WGS sequence"/>
</dbReference>
<gene>
    <name evidence="1" type="ORF">RPERSI_LOCUS11668</name>
</gene>
<evidence type="ECO:0000313" key="1">
    <source>
        <dbReference type="EMBL" id="CAG8725588.1"/>
    </source>
</evidence>